<evidence type="ECO:0000313" key="2">
    <source>
        <dbReference type="Proteomes" id="UP000076761"/>
    </source>
</evidence>
<proteinExistence type="predicted"/>
<accession>A0A165R4N7</accession>
<reference evidence="1 2" key="1">
    <citation type="journal article" date="2016" name="Mol. Biol. Evol.">
        <title>Comparative Genomics of Early-Diverging Mushroom-Forming Fungi Provides Insights into the Origins of Lignocellulose Decay Capabilities.</title>
        <authorList>
            <person name="Nagy L.G."/>
            <person name="Riley R."/>
            <person name="Tritt A."/>
            <person name="Adam C."/>
            <person name="Daum C."/>
            <person name="Floudas D."/>
            <person name="Sun H."/>
            <person name="Yadav J.S."/>
            <person name="Pangilinan J."/>
            <person name="Larsson K.H."/>
            <person name="Matsuura K."/>
            <person name="Barry K."/>
            <person name="Labutti K."/>
            <person name="Kuo R."/>
            <person name="Ohm R.A."/>
            <person name="Bhattacharya S.S."/>
            <person name="Shirouzu T."/>
            <person name="Yoshinaga Y."/>
            <person name="Martin F.M."/>
            <person name="Grigoriev I.V."/>
            <person name="Hibbett D.S."/>
        </authorList>
    </citation>
    <scope>NUCLEOTIDE SEQUENCE [LARGE SCALE GENOMIC DNA]</scope>
    <source>
        <strain evidence="1 2">HHB14362 ss-1</strain>
    </source>
</reference>
<dbReference type="InParanoid" id="A0A165R4N7"/>
<dbReference type="Proteomes" id="UP000076761">
    <property type="component" value="Unassembled WGS sequence"/>
</dbReference>
<evidence type="ECO:0000313" key="1">
    <source>
        <dbReference type="EMBL" id="KZT23302.1"/>
    </source>
</evidence>
<name>A0A165R4N7_9AGAM</name>
<gene>
    <name evidence="1" type="ORF">NEOLEDRAFT_1118190</name>
</gene>
<keyword evidence="2" id="KW-1185">Reference proteome</keyword>
<feature type="non-terminal residue" evidence="1">
    <location>
        <position position="1"/>
    </location>
</feature>
<dbReference type="AlphaFoldDB" id="A0A165R4N7"/>
<organism evidence="1 2">
    <name type="scientific">Neolentinus lepideus HHB14362 ss-1</name>
    <dbReference type="NCBI Taxonomy" id="1314782"/>
    <lineage>
        <taxon>Eukaryota</taxon>
        <taxon>Fungi</taxon>
        <taxon>Dikarya</taxon>
        <taxon>Basidiomycota</taxon>
        <taxon>Agaricomycotina</taxon>
        <taxon>Agaricomycetes</taxon>
        <taxon>Gloeophyllales</taxon>
        <taxon>Gloeophyllaceae</taxon>
        <taxon>Neolentinus</taxon>
    </lineage>
</organism>
<sequence>RRKAQVLLSHPFLSSDSSSICFLLLAILISSINNIHERSDCPLGTSEYHRLKRWAVACRLGYHCPIAQPLYEICSLHSDRPQEPVSNLPLYSRVSLASQFRTEGGEGALVGGIATGPEAFRSNLCSPIEPRPTVSYSAIPSHHHR</sequence>
<dbReference type="EMBL" id="KV425586">
    <property type="protein sequence ID" value="KZT23302.1"/>
    <property type="molecule type" value="Genomic_DNA"/>
</dbReference>
<protein>
    <submittedName>
        <fullName evidence="1">Uncharacterized protein</fullName>
    </submittedName>
</protein>